<gene>
    <name evidence="1" type="ORF">LEP1GSC038_3612</name>
</gene>
<dbReference type="EMBL" id="AFJM02000042">
    <property type="protein sequence ID" value="EMM72029.1"/>
    <property type="molecule type" value="Genomic_DNA"/>
</dbReference>
<evidence type="ECO:0000313" key="1">
    <source>
        <dbReference type="EMBL" id="EMM72029.1"/>
    </source>
</evidence>
<proteinExistence type="predicted"/>
<dbReference type="Proteomes" id="UP000012101">
    <property type="component" value="Unassembled WGS sequence"/>
</dbReference>
<organism evidence="1 2">
    <name type="scientific">Leptospira weilii str. 2006001855</name>
    <dbReference type="NCBI Taxonomy" id="996804"/>
    <lineage>
        <taxon>Bacteria</taxon>
        <taxon>Pseudomonadati</taxon>
        <taxon>Spirochaetota</taxon>
        <taxon>Spirochaetia</taxon>
        <taxon>Leptospirales</taxon>
        <taxon>Leptospiraceae</taxon>
        <taxon>Leptospira</taxon>
    </lineage>
</organism>
<name>M6FPI1_9LEPT</name>
<dbReference type="Gene3D" id="1.20.58.410">
    <property type="entry name" value="Release factor"/>
    <property type="match status" value="1"/>
</dbReference>
<comment type="caution">
    <text evidence="1">The sequence shown here is derived from an EMBL/GenBank/DDBJ whole genome shotgun (WGS) entry which is preliminary data.</text>
</comment>
<dbReference type="InterPro" id="IPR045853">
    <property type="entry name" value="Pep_chain_release_fac_I_sf"/>
</dbReference>
<reference evidence="1 2" key="1">
    <citation type="submission" date="2013-01" db="EMBL/GenBank/DDBJ databases">
        <authorList>
            <person name="Harkins D.M."/>
            <person name="Durkin A.S."/>
            <person name="Brinkac L.M."/>
            <person name="Haft D.H."/>
            <person name="Selengut J.D."/>
            <person name="Sanka R."/>
            <person name="DePew J."/>
            <person name="Purushe J."/>
            <person name="Hospenthal D.R."/>
            <person name="Murray C.K."/>
            <person name="Pimentel G."/>
            <person name="Wasfy M."/>
            <person name="Vinetz J.M."/>
            <person name="Sutton G.G."/>
            <person name="Nierman W.C."/>
            <person name="Fouts D.E."/>
        </authorList>
    </citation>
    <scope>NUCLEOTIDE SEQUENCE [LARGE SCALE GENOMIC DNA]</scope>
    <source>
        <strain evidence="1 2">2006001855</strain>
    </source>
</reference>
<evidence type="ECO:0000313" key="2">
    <source>
        <dbReference type="Proteomes" id="UP000012101"/>
    </source>
</evidence>
<dbReference type="AlphaFoldDB" id="M6FPI1"/>
<sequence length="82" mass="9934">MEVKSAKELKRVSKELQENFLNRWKLLNLEQDKDRLKALNEKSEDPDLWNNPEEARTVSQKKTNWKKTYPLVYDSTRHIRFS</sequence>
<accession>M6FPI1</accession>
<protein>
    <submittedName>
        <fullName evidence="1">Peptide chain release factor 2 domain protein</fullName>
    </submittedName>
</protein>
<dbReference type="SUPFAM" id="SSF75620">
    <property type="entry name" value="Release factor"/>
    <property type="match status" value="1"/>
</dbReference>